<keyword evidence="3" id="KW-1185">Reference proteome</keyword>
<dbReference type="InParanoid" id="A0A068V7J4"/>
<dbReference type="AlphaFoldDB" id="A0A068V7J4"/>
<evidence type="ECO:0000313" key="2">
    <source>
        <dbReference type="EMBL" id="CDP16641.1"/>
    </source>
</evidence>
<gene>
    <name evidence="2" type="ORF">GSCOC_T00019095001</name>
</gene>
<sequence length="63" mass="7040">MDLQSYLPRLGTRRKLPGPQPVATKDKIWTMHLGQQNQRISSPPPPRTNGFVASDGSMLLLKL</sequence>
<name>A0A068V7J4_COFCA</name>
<reference evidence="3" key="1">
    <citation type="journal article" date="2014" name="Science">
        <title>The coffee genome provides insight into the convergent evolution of caffeine biosynthesis.</title>
        <authorList>
            <person name="Denoeud F."/>
            <person name="Carretero-Paulet L."/>
            <person name="Dereeper A."/>
            <person name="Droc G."/>
            <person name="Guyot R."/>
            <person name="Pietrella M."/>
            <person name="Zheng C."/>
            <person name="Alberti A."/>
            <person name="Anthony F."/>
            <person name="Aprea G."/>
            <person name="Aury J.M."/>
            <person name="Bento P."/>
            <person name="Bernard M."/>
            <person name="Bocs S."/>
            <person name="Campa C."/>
            <person name="Cenci A."/>
            <person name="Combes M.C."/>
            <person name="Crouzillat D."/>
            <person name="Da Silva C."/>
            <person name="Daddiego L."/>
            <person name="De Bellis F."/>
            <person name="Dussert S."/>
            <person name="Garsmeur O."/>
            <person name="Gayraud T."/>
            <person name="Guignon V."/>
            <person name="Jahn K."/>
            <person name="Jamilloux V."/>
            <person name="Joet T."/>
            <person name="Labadie K."/>
            <person name="Lan T."/>
            <person name="Leclercq J."/>
            <person name="Lepelley M."/>
            <person name="Leroy T."/>
            <person name="Li L.T."/>
            <person name="Librado P."/>
            <person name="Lopez L."/>
            <person name="Munoz A."/>
            <person name="Noel B."/>
            <person name="Pallavicini A."/>
            <person name="Perrotta G."/>
            <person name="Poncet V."/>
            <person name="Pot D."/>
            <person name="Priyono X."/>
            <person name="Rigoreau M."/>
            <person name="Rouard M."/>
            <person name="Rozas J."/>
            <person name="Tranchant-Dubreuil C."/>
            <person name="VanBuren R."/>
            <person name="Zhang Q."/>
            <person name="Andrade A.C."/>
            <person name="Argout X."/>
            <person name="Bertrand B."/>
            <person name="de Kochko A."/>
            <person name="Graziosi G."/>
            <person name="Henry R.J."/>
            <person name="Jayarama X."/>
            <person name="Ming R."/>
            <person name="Nagai C."/>
            <person name="Rounsley S."/>
            <person name="Sankoff D."/>
            <person name="Giuliano G."/>
            <person name="Albert V.A."/>
            <person name="Wincker P."/>
            <person name="Lashermes P."/>
        </authorList>
    </citation>
    <scope>NUCLEOTIDE SEQUENCE [LARGE SCALE GENOMIC DNA]</scope>
    <source>
        <strain evidence="3">cv. DH200-94</strain>
    </source>
</reference>
<dbReference type="Proteomes" id="UP000295252">
    <property type="component" value="Chromosome IX"/>
</dbReference>
<accession>A0A068V7J4</accession>
<feature type="region of interest" description="Disordered" evidence="1">
    <location>
        <begin position="1"/>
        <end position="22"/>
    </location>
</feature>
<evidence type="ECO:0000256" key="1">
    <source>
        <dbReference type="SAM" id="MobiDB-lite"/>
    </source>
</evidence>
<dbReference type="EMBL" id="HG739219">
    <property type="protein sequence ID" value="CDP16641.1"/>
    <property type="molecule type" value="Genomic_DNA"/>
</dbReference>
<organism evidence="2 3">
    <name type="scientific">Coffea canephora</name>
    <name type="common">Robusta coffee</name>
    <dbReference type="NCBI Taxonomy" id="49390"/>
    <lineage>
        <taxon>Eukaryota</taxon>
        <taxon>Viridiplantae</taxon>
        <taxon>Streptophyta</taxon>
        <taxon>Embryophyta</taxon>
        <taxon>Tracheophyta</taxon>
        <taxon>Spermatophyta</taxon>
        <taxon>Magnoliopsida</taxon>
        <taxon>eudicotyledons</taxon>
        <taxon>Gunneridae</taxon>
        <taxon>Pentapetalae</taxon>
        <taxon>asterids</taxon>
        <taxon>lamiids</taxon>
        <taxon>Gentianales</taxon>
        <taxon>Rubiaceae</taxon>
        <taxon>Ixoroideae</taxon>
        <taxon>Gardenieae complex</taxon>
        <taxon>Bertiereae - Coffeeae clade</taxon>
        <taxon>Coffeeae</taxon>
        <taxon>Coffea</taxon>
    </lineage>
</organism>
<evidence type="ECO:0000313" key="3">
    <source>
        <dbReference type="Proteomes" id="UP000295252"/>
    </source>
</evidence>
<protein>
    <submittedName>
        <fullName evidence="2">Uncharacterized protein</fullName>
    </submittedName>
</protein>
<proteinExistence type="predicted"/>
<dbReference type="Gramene" id="CDP16641">
    <property type="protein sequence ID" value="CDP16641"/>
    <property type="gene ID" value="GSCOC_T00019095001"/>
</dbReference>